<dbReference type="PROSITE" id="PS50042">
    <property type="entry name" value="CNMP_BINDING_3"/>
    <property type="match status" value="2"/>
</dbReference>
<evidence type="ECO:0000259" key="12">
    <source>
        <dbReference type="PROSITE" id="PS50035"/>
    </source>
</evidence>
<dbReference type="SMART" id="SM00100">
    <property type="entry name" value="cNMP"/>
    <property type="match status" value="2"/>
</dbReference>
<dbReference type="InParanoid" id="A0A2P6N819"/>
<dbReference type="CDD" id="cd00038">
    <property type="entry name" value="CAP_ED"/>
    <property type="match status" value="2"/>
</dbReference>
<evidence type="ECO:0000313" key="16">
    <source>
        <dbReference type="Proteomes" id="UP000241769"/>
    </source>
</evidence>
<keyword evidence="3" id="KW-0677">Repeat</keyword>
<evidence type="ECO:0000256" key="9">
    <source>
        <dbReference type="SAM" id="SignalP"/>
    </source>
</evidence>
<dbReference type="GO" id="GO:0007264">
    <property type="term" value="P:small GTPase-mediated signal transduction"/>
    <property type="evidence" value="ECO:0007669"/>
    <property type="project" value="InterPro"/>
</dbReference>
<dbReference type="Pfam" id="PF00617">
    <property type="entry name" value="RasGEF"/>
    <property type="match status" value="1"/>
</dbReference>
<dbReference type="PANTHER" id="PTHR18896">
    <property type="entry name" value="PHOSPHOLIPASE D"/>
    <property type="match status" value="1"/>
</dbReference>
<evidence type="ECO:0000259" key="11">
    <source>
        <dbReference type="PROSITE" id="PS50009"/>
    </source>
</evidence>
<comment type="caution">
    <text evidence="15">The sequence shown here is derived from an EMBL/GenBank/DDBJ whole genome shotgun (WGS) entry which is preliminary data.</text>
</comment>
<dbReference type="Pfam" id="PF00027">
    <property type="entry name" value="cNMP_binding"/>
    <property type="match status" value="2"/>
</dbReference>
<dbReference type="InterPro" id="IPR018490">
    <property type="entry name" value="cNMP-bd_dom_sf"/>
</dbReference>
<dbReference type="InterPro" id="IPR011993">
    <property type="entry name" value="PH-like_dom_sf"/>
</dbReference>
<organism evidence="15 16">
    <name type="scientific">Planoprotostelium fungivorum</name>
    <dbReference type="NCBI Taxonomy" id="1890364"/>
    <lineage>
        <taxon>Eukaryota</taxon>
        <taxon>Amoebozoa</taxon>
        <taxon>Evosea</taxon>
        <taxon>Variosea</taxon>
        <taxon>Cavosteliida</taxon>
        <taxon>Cavosteliaceae</taxon>
        <taxon>Planoprotostelium</taxon>
    </lineage>
</organism>
<dbReference type="Pfam" id="PF13091">
    <property type="entry name" value="PLDc_2"/>
    <property type="match status" value="1"/>
</dbReference>
<protein>
    <recommendedName>
        <fullName evidence="2">phospholipase D</fullName>
        <ecNumber evidence="2">3.1.4.4</ecNumber>
    </recommendedName>
</protein>
<dbReference type="InterPro" id="IPR000595">
    <property type="entry name" value="cNMP-bd_dom"/>
</dbReference>
<feature type="chain" id="PRO_5015118072" description="phospholipase D" evidence="9">
    <location>
        <begin position="19"/>
        <end position="1693"/>
    </location>
</feature>
<evidence type="ECO:0000259" key="14">
    <source>
        <dbReference type="PROSITE" id="PS50212"/>
    </source>
</evidence>
<dbReference type="Gene3D" id="3.30.870.10">
    <property type="entry name" value="Endonuclease Chain A"/>
    <property type="match status" value="2"/>
</dbReference>
<dbReference type="InterPro" id="IPR025202">
    <property type="entry name" value="PLD-like_dom"/>
</dbReference>
<dbReference type="Gene3D" id="1.20.870.10">
    <property type="entry name" value="Son of sevenless (SoS) protein Chain: S domain 1"/>
    <property type="match status" value="1"/>
</dbReference>
<evidence type="ECO:0000256" key="6">
    <source>
        <dbReference type="ARBA" id="ARBA00023098"/>
    </source>
</evidence>
<dbReference type="Gene3D" id="1.10.840.10">
    <property type="entry name" value="Ras guanine-nucleotide exchange factors catalytic domain"/>
    <property type="match status" value="1"/>
</dbReference>
<evidence type="ECO:0000256" key="2">
    <source>
        <dbReference type="ARBA" id="ARBA00012027"/>
    </source>
</evidence>
<dbReference type="EMBL" id="MDYQ01000161">
    <property type="protein sequence ID" value="PRP80093.1"/>
    <property type="molecule type" value="Genomic_DNA"/>
</dbReference>
<name>A0A2P6N819_9EUKA</name>
<dbReference type="SUPFAM" id="SSF48366">
    <property type="entry name" value="Ras GEF"/>
    <property type="match status" value="1"/>
</dbReference>
<dbReference type="SMART" id="SM00155">
    <property type="entry name" value="PLDc"/>
    <property type="match status" value="2"/>
</dbReference>
<dbReference type="PROSITE" id="PS50035">
    <property type="entry name" value="PLD"/>
    <property type="match status" value="2"/>
</dbReference>
<dbReference type="SMART" id="SM00233">
    <property type="entry name" value="PH"/>
    <property type="match status" value="1"/>
</dbReference>
<evidence type="ECO:0000256" key="4">
    <source>
        <dbReference type="ARBA" id="ARBA00022801"/>
    </source>
</evidence>
<feature type="domain" description="Cyclic nucleotide-binding" evidence="13">
    <location>
        <begin position="849"/>
        <end position="933"/>
    </location>
</feature>
<reference evidence="15 16" key="1">
    <citation type="journal article" date="2018" name="Genome Biol. Evol.">
        <title>Multiple Roots of Fruiting Body Formation in Amoebozoa.</title>
        <authorList>
            <person name="Hillmann F."/>
            <person name="Forbes G."/>
            <person name="Novohradska S."/>
            <person name="Ferling I."/>
            <person name="Riege K."/>
            <person name="Groth M."/>
            <person name="Westermann M."/>
            <person name="Marz M."/>
            <person name="Spaller T."/>
            <person name="Winckler T."/>
            <person name="Schaap P."/>
            <person name="Glockner G."/>
        </authorList>
    </citation>
    <scope>NUCLEOTIDE SEQUENCE [LARGE SCALE GENOMIC DNA]</scope>
    <source>
        <strain evidence="15 16">Jena</strain>
    </source>
</reference>
<comment type="catalytic activity">
    <reaction evidence="1">
        <text>a 1,2-diacyl-sn-glycero-3-phosphocholine + H2O = a 1,2-diacyl-sn-glycero-3-phosphate + choline + H(+)</text>
        <dbReference type="Rhea" id="RHEA:14445"/>
        <dbReference type="ChEBI" id="CHEBI:15354"/>
        <dbReference type="ChEBI" id="CHEBI:15377"/>
        <dbReference type="ChEBI" id="CHEBI:15378"/>
        <dbReference type="ChEBI" id="CHEBI:57643"/>
        <dbReference type="ChEBI" id="CHEBI:58608"/>
        <dbReference type="EC" id="3.1.4.4"/>
    </reaction>
</comment>
<dbReference type="PANTHER" id="PTHR18896:SF76">
    <property type="entry name" value="PHOSPHOLIPASE"/>
    <property type="match status" value="1"/>
</dbReference>
<dbReference type="InterPro" id="IPR001895">
    <property type="entry name" value="RASGEF_cat_dom"/>
</dbReference>
<dbReference type="GO" id="GO:0004630">
    <property type="term" value="F:phospholipase D activity"/>
    <property type="evidence" value="ECO:0007669"/>
    <property type="project" value="UniProtKB-EC"/>
</dbReference>
<evidence type="ECO:0000259" key="13">
    <source>
        <dbReference type="PROSITE" id="PS50042"/>
    </source>
</evidence>
<feature type="signal peptide" evidence="9">
    <location>
        <begin position="1"/>
        <end position="18"/>
    </location>
</feature>
<keyword evidence="6" id="KW-0443">Lipid metabolism</keyword>
<dbReference type="EC" id="3.1.4.4" evidence="2"/>
<accession>A0A2P6N819</accession>
<evidence type="ECO:0000256" key="5">
    <source>
        <dbReference type="ARBA" id="ARBA00022963"/>
    </source>
</evidence>
<feature type="compositionally biased region" description="Polar residues" evidence="8">
    <location>
        <begin position="533"/>
        <end position="542"/>
    </location>
</feature>
<feature type="domain" description="PLD phosphodiesterase" evidence="12">
    <location>
        <begin position="1519"/>
        <end position="1546"/>
    </location>
</feature>
<evidence type="ECO:0000256" key="3">
    <source>
        <dbReference type="ARBA" id="ARBA00022737"/>
    </source>
</evidence>
<dbReference type="SUPFAM" id="SSF51206">
    <property type="entry name" value="cAMP-binding domain-like"/>
    <property type="match status" value="2"/>
</dbReference>
<feature type="domain" description="N-terminal Ras-GEF" evidence="14">
    <location>
        <begin position="116"/>
        <end position="247"/>
    </location>
</feature>
<dbReference type="InterPro" id="IPR015679">
    <property type="entry name" value="PLipase_D_fam"/>
</dbReference>
<feature type="domain" description="PH" evidence="10">
    <location>
        <begin position="985"/>
        <end position="1114"/>
    </location>
</feature>
<keyword evidence="4" id="KW-0378">Hydrolase</keyword>
<dbReference type="InterPro" id="IPR023578">
    <property type="entry name" value="Ras_GEF_dom_sf"/>
</dbReference>
<dbReference type="PROSITE" id="PS50212">
    <property type="entry name" value="RASGEF_NTER"/>
    <property type="match status" value="1"/>
</dbReference>
<proteinExistence type="predicted"/>
<dbReference type="CDD" id="cd06224">
    <property type="entry name" value="REM"/>
    <property type="match status" value="1"/>
</dbReference>
<dbReference type="GO" id="GO:0009395">
    <property type="term" value="P:phospholipid catabolic process"/>
    <property type="evidence" value="ECO:0007669"/>
    <property type="project" value="TreeGrafter"/>
</dbReference>
<feature type="domain" description="Cyclic nucleotide-binding" evidence="13">
    <location>
        <begin position="548"/>
        <end position="664"/>
    </location>
</feature>
<dbReference type="InterPro" id="IPR036964">
    <property type="entry name" value="RASGEF_cat_dom_sf"/>
</dbReference>
<dbReference type="PROSITE" id="PS50003">
    <property type="entry name" value="PH_DOMAIN"/>
    <property type="match status" value="1"/>
</dbReference>
<dbReference type="InterPro" id="IPR014710">
    <property type="entry name" value="RmlC-like_jellyroll"/>
</dbReference>
<dbReference type="Proteomes" id="UP000241769">
    <property type="component" value="Unassembled WGS sequence"/>
</dbReference>
<dbReference type="SUPFAM" id="SSF56024">
    <property type="entry name" value="Phospholipase D/nuclease"/>
    <property type="match status" value="2"/>
</dbReference>
<evidence type="ECO:0000256" key="8">
    <source>
        <dbReference type="SAM" id="MobiDB-lite"/>
    </source>
</evidence>
<dbReference type="Pfam" id="PF00614">
    <property type="entry name" value="PLDc"/>
    <property type="match status" value="1"/>
</dbReference>
<sequence>MSFHSIFGLFFAAFSSDSGCITKHEMGEPPSQKGSGLFYKPRETDTGKLRRVEAAIDRHAPDLHRARFLIQDKMNRGLNHLKSNAASRSPSADQNMFFGEEEGRYVSPHLLNSGRGQRGIQGGSLSKIVEYIINASREEFEELGDVLLLTYHSFVAPYELLNEIENHWEFANQLNVEVPVKDYASEITANNIAQLIRKWCLKYTEDWIDWSDLLTQLQDFASRCLRRSHSPSKLIQTTINDLCFKLSTESPPPPLSRVPPTNQSAAIRWVQINARSVAEQFTLLEWNLFNPIRPRELLNTSWKQANTSEKQCPNLSRWIKWSIETRDWVGTLVKNAQGSQSQTAVVKHFMNIATELLELNNVNGAIWMWKGITDPQTGNLMANVQPNEPIRHISELIQPIEEYKVYRKWLKKRRTSCIPYIVPLLAEMAAMDQLMPDYLGQGSYNFKKSTLVAAAMLKFFPKYEAWQRPYVIQIDRRLQGYLLDARILPREQIWPDESVDDDQMLLEGDIGEETRSVTNGTESDPLFPDESPADSSLEPSQEENAMMLPPEDYEKLLSISETNVYDAGEYLITQGEYNTKLFIVKRGHVRVLKSVKGTEFRLSELGPNKVFGDVSVLMYGVASASVVTAEDDVEIIEIEVIKLPRLFRENPELGITFFGNMVRTLVKRLMVLPIPSAESNGSRPLQSKSNTKFLDTFHLPGYEPLVREFKVRHYLFKRGRFFLSPNFFALLTVVFSQKKVKRRESPTEGEQLVIPIENVRNVELTRHGRIKIHTNEPPQSIVITGFRSHTESKDCWNIMNRIVESFQRQTVANSQSPGTSVGEAGGRDSFTMSKHDWSILLRGATKKVYHPDQIVVRQGSKRRRLYFISTGACKAVARATADGRETVLNMMSEEEIFGEVSFFSNSPASASVIATEEPTEIYTIDSHYIKSIIASHPKVVARFFSYIGTLLAYRLQSREARAWESSEQEQSMDISALLTPGKVYPSEKSGYIMQRNRSPIGDNWEKRYCEVVNGFFIVYGSDHSFSNLEAATESEYSIPERESTMSSYSHSQSHAKRGGRVYKVIPLSGMTLEVAKTASSLIIKLNNARGVRTFKCDTLEEISDWIGTLYQWTNASYRYGSYAPIRENVYAESLVDGENAFRSMREALELAKESIFITDWWIIPELYLLRDHPASVDNRLDRILARKASQGVKVYIMVWNETNIATKLASAVSRRKLEALCPGMIFVIRHPTFTPFEWSHHQKTMVIDQEIGFVGGLDLCYGRWDTQKHNCTDSCHLNTLWPGKDYYNTNIKAVDKPEEPFVDHLDRATIPRLPWHDVHLKIQGSAVSDLAFNFIQRWNHHKELNNDYAMHPYILPKSITEAPLHNVVEGTANVQLLRSLSPWSSGYVIENSLHQAYCDMILKSEYYVYIENQFFISGTAGGGVLNKVGQAIVDRVSRAIEEDTTFKCIVVMPIVPEGVYQETASIRYIMRWQYDTIWNGQHSIFGQLKRRYPLIEPAQYISFHSLRSHGILGTEEVTEQIYIHAKLMIVDDCKVMISSANINDRSLRGDGDSEIGAIIEDTRGLKNTMDNETVMVAKFAYDLRINLWAEHLGLSETELGFIQDPIGPETMDYWRMISSANTEIYSNCFPTLPSNKISTLQQLSSAAEEPVTAERRDALRDVKGHLVDFPLEFLQHENMKPDLKLKIVDRIFQ</sequence>
<keyword evidence="7" id="KW-0344">Guanine-nucleotide releasing factor</keyword>
<dbReference type="InterPro" id="IPR001736">
    <property type="entry name" value="PLipase_D/transphosphatidylase"/>
</dbReference>
<evidence type="ECO:0000256" key="1">
    <source>
        <dbReference type="ARBA" id="ARBA00000798"/>
    </source>
</evidence>
<gene>
    <name evidence="15" type="ORF">PROFUN_12247</name>
</gene>
<evidence type="ECO:0000313" key="15">
    <source>
        <dbReference type="EMBL" id="PRP80093.1"/>
    </source>
</evidence>
<dbReference type="Gene3D" id="2.60.120.10">
    <property type="entry name" value="Jelly Rolls"/>
    <property type="match status" value="2"/>
</dbReference>
<keyword evidence="9" id="KW-0732">Signal</keyword>
<feature type="domain" description="Ras-GEF" evidence="11">
    <location>
        <begin position="273"/>
        <end position="496"/>
    </location>
</feature>
<dbReference type="InterPro" id="IPR000651">
    <property type="entry name" value="Ras-like_Gua-exchang_fac_N"/>
</dbReference>
<dbReference type="PROSITE" id="PS50009">
    <property type="entry name" value="RASGEF_CAT"/>
    <property type="match status" value="1"/>
</dbReference>
<keyword evidence="16" id="KW-1185">Reference proteome</keyword>
<dbReference type="CDD" id="cd09141">
    <property type="entry name" value="PLDc_vPLD1_2_yPLD_like_2"/>
    <property type="match status" value="1"/>
</dbReference>
<dbReference type="GO" id="GO:0005085">
    <property type="term" value="F:guanyl-nucleotide exchange factor activity"/>
    <property type="evidence" value="ECO:0007669"/>
    <property type="project" value="UniProtKB-KW"/>
</dbReference>
<feature type="domain" description="PLD phosphodiesterase" evidence="12">
    <location>
        <begin position="1236"/>
        <end position="1263"/>
    </location>
</feature>
<feature type="region of interest" description="Disordered" evidence="8">
    <location>
        <begin position="509"/>
        <end position="542"/>
    </location>
</feature>
<dbReference type="OrthoDB" id="14911at2759"/>
<dbReference type="Gene3D" id="2.30.29.30">
    <property type="entry name" value="Pleckstrin-homology domain (PH domain)/Phosphotyrosine-binding domain (PTB)"/>
    <property type="match status" value="1"/>
</dbReference>
<evidence type="ECO:0000259" key="10">
    <source>
        <dbReference type="PROSITE" id="PS50003"/>
    </source>
</evidence>
<evidence type="ECO:0000256" key="7">
    <source>
        <dbReference type="PROSITE-ProRule" id="PRU00168"/>
    </source>
</evidence>
<keyword evidence="5" id="KW-0442">Lipid degradation</keyword>
<dbReference type="SMART" id="SM00147">
    <property type="entry name" value="RasGEF"/>
    <property type="match status" value="1"/>
</dbReference>
<dbReference type="STRING" id="1890364.A0A2P6N819"/>
<dbReference type="InterPro" id="IPR001849">
    <property type="entry name" value="PH_domain"/>
</dbReference>
<dbReference type="Pfam" id="PF00618">
    <property type="entry name" value="RasGEF_N"/>
    <property type="match status" value="1"/>
</dbReference>
<dbReference type="SUPFAM" id="SSF50729">
    <property type="entry name" value="PH domain-like"/>
    <property type="match status" value="1"/>
</dbReference>